<organism evidence="1 2">
    <name type="scientific">Naematelia encephala</name>
    <dbReference type="NCBI Taxonomy" id="71784"/>
    <lineage>
        <taxon>Eukaryota</taxon>
        <taxon>Fungi</taxon>
        <taxon>Dikarya</taxon>
        <taxon>Basidiomycota</taxon>
        <taxon>Agaricomycotina</taxon>
        <taxon>Tremellomycetes</taxon>
        <taxon>Tremellales</taxon>
        <taxon>Naemateliaceae</taxon>
        <taxon>Naematelia</taxon>
    </lineage>
</organism>
<dbReference type="EMBL" id="MCFC01000111">
    <property type="protein sequence ID" value="ORY21427.1"/>
    <property type="molecule type" value="Genomic_DNA"/>
</dbReference>
<dbReference type="Proteomes" id="UP000193986">
    <property type="component" value="Unassembled WGS sequence"/>
</dbReference>
<comment type="caution">
    <text evidence="1">The sequence shown here is derived from an EMBL/GenBank/DDBJ whole genome shotgun (WGS) entry which is preliminary data.</text>
</comment>
<evidence type="ECO:0000313" key="2">
    <source>
        <dbReference type="Proteomes" id="UP000193986"/>
    </source>
</evidence>
<evidence type="ECO:0000313" key="1">
    <source>
        <dbReference type="EMBL" id="ORY21427.1"/>
    </source>
</evidence>
<name>A0A1Y2AGW6_9TREE</name>
<dbReference type="AlphaFoldDB" id="A0A1Y2AGW6"/>
<protein>
    <submittedName>
        <fullName evidence="1">Uncharacterized protein</fullName>
    </submittedName>
</protein>
<dbReference type="InParanoid" id="A0A1Y2AGW6"/>
<reference evidence="1 2" key="1">
    <citation type="submission" date="2016-07" db="EMBL/GenBank/DDBJ databases">
        <title>Pervasive Adenine N6-methylation of Active Genes in Fungi.</title>
        <authorList>
            <consortium name="DOE Joint Genome Institute"/>
            <person name="Mondo S.J."/>
            <person name="Dannebaum R.O."/>
            <person name="Kuo R.C."/>
            <person name="Labutti K."/>
            <person name="Haridas S."/>
            <person name="Kuo A."/>
            <person name="Salamov A."/>
            <person name="Ahrendt S.R."/>
            <person name="Lipzen A."/>
            <person name="Sullivan W."/>
            <person name="Andreopoulos W.B."/>
            <person name="Clum A."/>
            <person name="Lindquist E."/>
            <person name="Daum C."/>
            <person name="Ramamoorthy G.K."/>
            <person name="Gryganskyi A."/>
            <person name="Culley D."/>
            <person name="Magnuson J.K."/>
            <person name="James T.Y."/>
            <person name="O'Malley M.A."/>
            <person name="Stajich J.E."/>
            <person name="Spatafora J.W."/>
            <person name="Visel A."/>
            <person name="Grigoriev I.V."/>
        </authorList>
    </citation>
    <scope>NUCLEOTIDE SEQUENCE [LARGE SCALE GENOMIC DNA]</scope>
    <source>
        <strain evidence="1 2">68-887.2</strain>
    </source>
</reference>
<keyword evidence="2" id="KW-1185">Reference proteome</keyword>
<accession>A0A1Y2AGW6</accession>
<sequence length="314" mass="35375">MTILCFKIRILGSSVFTYAFSYMLRREGRAADEVMEARRTEVSSRETEVSSREVDVSREVEAIRLKTKRDVAVMSHLSAMFPTSRTFGTLGELLIEVDRICQNGYFPDLVQKFRGQKGFYPDFLHTKQIHETIKTIVHIADAEWRKYTLDDVLTEADLYYTGCVPFLEHSLDDLTTLLQYRTASQITFKDIFDHPDFAIDPAATDPRVIATHFFKWMEVVRNWRRNNSQVLASTAIATATEALATAIATMTATETEKETATGTGTGTEISTAATDILTTRSLMSVPATETAIVTEGPTRRSLMSRLSPFKSRSH</sequence>
<gene>
    <name evidence="1" type="ORF">BCR39DRAFT_591588</name>
</gene>
<proteinExistence type="predicted"/>